<keyword evidence="11" id="KW-1185">Reference proteome</keyword>
<dbReference type="RefSeq" id="WP_053950783.1">
    <property type="nucleotide sequence ID" value="NZ_CP010552.1"/>
</dbReference>
<comment type="catalytic activity">
    <reaction evidence="7 8">
        <text>2 pyruvate + H(+) = (2S)-2-acetolactate + CO2</text>
        <dbReference type="Rhea" id="RHEA:25249"/>
        <dbReference type="ChEBI" id="CHEBI:15361"/>
        <dbReference type="ChEBI" id="CHEBI:15378"/>
        <dbReference type="ChEBI" id="CHEBI:16526"/>
        <dbReference type="ChEBI" id="CHEBI:58476"/>
        <dbReference type="EC" id="2.2.1.6"/>
    </reaction>
</comment>
<dbReference type="EMBL" id="CP010552">
    <property type="protein sequence ID" value="ALE51871.1"/>
    <property type="molecule type" value="Genomic_DNA"/>
</dbReference>
<evidence type="ECO:0000259" key="9">
    <source>
        <dbReference type="PROSITE" id="PS51671"/>
    </source>
</evidence>
<dbReference type="InterPro" id="IPR054480">
    <property type="entry name" value="AHAS_small-like_ACT"/>
</dbReference>
<evidence type="ECO:0000313" key="10">
    <source>
        <dbReference type="EMBL" id="ALE51871.1"/>
    </source>
</evidence>
<dbReference type="UniPathway" id="UPA00047">
    <property type="reaction ID" value="UER00055"/>
</dbReference>
<evidence type="ECO:0000256" key="3">
    <source>
        <dbReference type="ARBA" id="ARBA00006341"/>
    </source>
</evidence>
<comment type="pathway">
    <text evidence="2 8">Amino-acid biosynthesis; L-valine biosynthesis; L-valine from pyruvate: step 1/4.</text>
</comment>
<dbReference type="InterPro" id="IPR045865">
    <property type="entry name" value="ACT-like_dom_sf"/>
</dbReference>
<dbReference type="GO" id="GO:1990610">
    <property type="term" value="F:acetolactate synthase regulator activity"/>
    <property type="evidence" value="ECO:0007669"/>
    <property type="project" value="UniProtKB-UniRule"/>
</dbReference>
<evidence type="ECO:0000256" key="4">
    <source>
        <dbReference type="ARBA" id="ARBA00011744"/>
    </source>
</evidence>
<dbReference type="OrthoDB" id="9787365at2"/>
<evidence type="ECO:0000256" key="7">
    <source>
        <dbReference type="ARBA" id="ARBA00048670"/>
    </source>
</evidence>
<keyword evidence="5 8" id="KW-0028">Amino-acid biosynthesis</keyword>
<accession>A0A0M3TTP9</accession>
<dbReference type="GO" id="GO:0003984">
    <property type="term" value="F:acetolactate synthase activity"/>
    <property type="evidence" value="ECO:0007669"/>
    <property type="project" value="UniProtKB-UniRule"/>
</dbReference>
<sequence>MRHIISIQLENESGALSRVSGLFSARGFNIESLTVAATNDPTLSRMTIVSVGDDDIIEQIVKQVNKLVDVVKVTDLTATEHIERELLIVKISISNNTQVDVDAQLDHFNAKVIDASEDAYIVELAGKSQKINDFLKAFSAEQIIEVSRTGVTGVCQKI</sequence>
<dbReference type="GO" id="GO:0009099">
    <property type="term" value="P:L-valine biosynthetic process"/>
    <property type="evidence" value="ECO:0007669"/>
    <property type="project" value="UniProtKB-UniRule"/>
</dbReference>
<name>A0A0M3TTP9_9GAMM</name>
<dbReference type="InterPro" id="IPR004789">
    <property type="entry name" value="Acetalactate_synth_ssu"/>
</dbReference>
<comment type="subunit">
    <text evidence="4 8">Dimer of large and small chains.</text>
</comment>
<keyword evidence="8" id="KW-0808">Transferase</keyword>
<dbReference type="Gene3D" id="3.30.70.1150">
    <property type="entry name" value="ACT-like. Chain A, domain 2"/>
    <property type="match status" value="1"/>
</dbReference>
<dbReference type="CDD" id="cd04878">
    <property type="entry name" value="ACT_AHAS"/>
    <property type="match status" value="1"/>
</dbReference>
<feature type="domain" description="ACT" evidence="9">
    <location>
        <begin position="4"/>
        <end position="78"/>
    </location>
</feature>
<dbReference type="STRING" id="1705394.SP60_00510"/>
<dbReference type="PANTHER" id="PTHR30239:SF0">
    <property type="entry name" value="ACETOLACTATE SYNTHASE SMALL SUBUNIT 1, CHLOROPLASTIC"/>
    <property type="match status" value="1"/>
</dbReference>
<reference evidence="10 11" key="1">
    <citation type="journal article" date="2015" name="Genome Announc.">
        <title>Genome Sequence of 'Candidatus Thioglobus autotrophica' Strain EF1, a Chemoautotroph from the SUP05 Clade of Marine Gammaproteobacteria.</title>
        <authorList>
            <person name="Shah V."/>
            <person name="Morris R.M."/>
        </authorList>
    </citation>
    <scope>NUCLEOTIDE SEQUENCE [LARGE SCALE GENOMIC DNA]</scope>
    <source>
        <strain evidence="10 11">EF1</strain>
    </source>
</reference>
<proteinExistence type="inferred from homology"/>
<dbReference type="InterPro" id="IPR039557">
    <property type="entry name" value="AHAS_ACT"/>
</dbReference>
<dbReference type="NCBIfam" id="NF008864">
    <property type="entry name" value="PRK11895.1"/>
    <property type="match status" value="1"/>
</dbReference>
<comment type="similarity">
    <text evidence="3 8">Belongs to the acetolactate synthase small subunit family.</text>
</comment>
<dbReference type="FunFam" id="3.30.70.260:FF:000001">
    <property type="entry name" value="Acetolactate synthase, small subunit"/>
    <property type="match status" value="1"/>
</dbReference>
<comment type="pathway">
    <text evidence="1 8">Amino-acid biosynthesis; L-isoleucine biosynthesis; L-isoleucine from 2-oxobutanoate: step 1/4.</text>
</comment>
<dbReference type="Pfam" id="PF10369">
    <property type="entry name" value="ALS_ss_C"/>
    <property type="match status" value="1"/>
</dbReference>
<dbReference type="PROSITE" id="PS51671">
    <property type="entry name" value="ACT"/>
    <property type="match status" value="1"/>
</dbReference>
<dbReference type="GO" id="GO:0009097">
    <property type="term" value="P:isoleucine biosynthetic process"/>
    <property type="evidence" value="ECO:0007669"/>
    <property type="project" value="UniProtKB-UniRule"/>
</dbReference>
<dbReference type="GO" id="GO:0005829">
    <property type="term" value="C:cytosol"/>
    <property type="evidence" value="ECO:0007669"/>
    <property type="project" value="TreeGrafter"/>
</dbReference>
<protein>
    <recommendedName>
        <fullName evidence="8">Acetolactate synthase small subunit</fullName>
        <shortName evidence="8">AHAS</shortName>
        <shortName evidence="8">ALS</shortName>
        <ecNumber evidence="8">2.2.1.6</ecNumber>
    </recommendedName>
    <alternativeName>
        <fullName evidence="8">Acetohydroxy-acid synthase small subunit</fullName>
    </alternativeName>
</protein>
<dbReference type="Pfam" id="PF22629">
    <property type="entry name" value="ACT_AHAS_ss"/>
    <property type="match status" value="1"/>
</dbReference>
<dbReference type="InterPro" id="IPR019455">
    <property type="entry name" value="Acetolactate_synth_ssu_C"/>
</dbReference>
<dbReference type="EC" id="2.2.1.6" evidence="8"/>
<dbReference type="Proteomes" id="UP000058020">
    <property type="component" value="Chromosome"/>
</dbReference>
<dbReference type="UniPathway" id="UPA00049">
    <property type="reaction ID" value="UER00059"/>
</dbReference>
<dbReference type="PANTHER" id="PTHR30239">
    <property type="entry name" value="ACETOLACTATE SYNTHASE SMALL SUBUNIT"/>
    <property type="match status" value="1"/>
</dbReference>
<keyword evidence="6 8" id="KW-0100">Branched-chain amino acid biosynthesis</keyword>
<organism evidence="10 11">
    <name type="scientific">Candidatus Thioglobus autotrophicus</name>
    <dbReference type="NCBI Taxonomy" id="1705394"/>
    <lineage>
        <taxon>Bacteria</taxon>
        <taxon>Pseudomonadati</taxon>
        <taxon>Pseudomonadota</taxon>
        <taxon>Gammaproteobacteria</taxon>
        <taxon>Candidatus Pseudothioglobaceae</taxon>
        <taxon>Candidatus Thioglobus</taxon>
    </lineage>
</organism>
<evidence type="ECO:0000313" key="11">
    <source>
        <dbReference type="Proteomes" id="UP000058020"/>
    </source>
</evidence>
<dbReference type="SUPFAM" id="SSF55021">
    <property type="entry name" value="ACT-like"/>
    <property type="match status" value="2"/>
</dbReference>
<dbReference type="PATRIC" id="fig|1705394.5.peg.102"/>
<evidence type="ECO:0000256" key="5">
    <source>
        <dbReference type="ARBA" id="ARBA00022605"/>
    </source>
</evidence>
<dbReference type="InterPro" id="IPR027271">
    <property type="entry name" value="Acetolactate_synth/TF_NikR_C"/>
</dbReference>
<dbReference type="Gene3D" id="3.30.70.260">
    <property type="match status" value="1"/>
</dbReference>
<dbReference type="InterPro" id="IPR002912">
    <property type="entry name" value="ACT_dom"/>
</dbReference>
<dbReference type="NCBIfam" id="TIGR00119">
    <property type="entry name" value="acolac_sm"/>
    <property type="match status" value="1"/>
</dbReference>
<dbReference type="KEGG" id="tho:SP60_00510"/>
<evidence type="ECO:0000256" key="1">
    <source>
        <dbReference type="ARBA" id="ARBA00004974"/>
    </source>
</evidence>
<comment type="function">
    <text evidence="8">Catalyzes the conversion of 2 pyruvate molecules into acetolactate in the first common step of the biosynthetic pathway of the branched-amino acids such as leucine, isoleucine, and valine.</text>
</comment>
<evidence type="ECO:0000256" key="6">
    <source>
        <dbReference type="ARBA" id="ARBA00023304"/>
    </source>
</evidence>
<evidence type="ECO:0000256" key="2">
    <source>
        <dbReference type="ARBA" id="ARBA00005025"/>
    </source>
</evidence>
<dbReference type="AlphaFoldDB" id="A0A0M3TTP9"/>
<gene>
    <name evidence="10" type="ORF">SP60_00510</name>
</gene>
<evidence type="ECO:0000256" key="8">
    <source>
        <dbReference type="RuleBase" id="RU368092"/>
    </source>
</evidence>